<feature type="region of interest" description="Disordered" evidence="1">
    <location>
        <begin position="58"/>
        <end position="116"/>
    </location>
</feature>
<proteinExistence type="predicted"/>
<organism evidence="2 3">
    <name type="scientific">Scylla paramamosain</name>
    <name type="common">Mud crab</name>
    <dbReference type="NCBI Taxonomy" id="85552"/>
    <lineage>
        <taxon>Eukaryota</taxon>
        <taxon>Metazoa</taxon>
        <taxon>Ecdysozoa</taxon>
        <taxon>Arthropoda</taxon>
        <taxon>Crustacea</taxon>
        <taxon>Multicrustacea</taxon>
        <taxon>Malacostraca</taxon>
        <taxon>Eumalacostraca</taxon>
        <taxon>Eucarida</taxon>
        <taxon>Decapoda</taxon>
        <taxon>Pleocyemata</taxon>
        <taxon>Brachyura</taxon>
        <taxon>Eubrachyura</taxon>
        <taxon>Portunoidea</taxon>
        <taxon>Portunidae</taxon>
        <taxon>Portuninae</taxon>
        <taxon>Scylla</taxon>
    </lineage>
</organism>
<name>A0AAW0TW55_SCYPA</name>
<evidence type="ECO:0000313" key="3">
    <source>
        <dbReference type="Proteomes" id="UP001487740"/>
    </source>
</evidence>
<accession>A0AAW0TW55</accession>
<comment type="caution">
    <text evidence="2">The sequence shown here is derived from an EMBL/GenBank/DDBJ whole genome shotgun (WGS) entry which is preliminary data.</text>
</comment>
<feature type="compositionally biased region" description="Low complexity" evidence="1">
    <location>
        <begin position="73"/>
        <end position="90"/>
    </location>
</feature>
<keyword evidence="3" id="KW-1185">Reference proteome</keyword>
<evidence type="ECO:0000256" key="1">
    <source>
        <dbReference type="SAM" id="MobiDB-lite"/>
    </source>
</evidence>
<dbReference type="AlphaFoldDB" id="A0AAW0TW55"/>
<protein>
    <submittedName>
        <fullName evidence="2">Uncharacterized protein</fullName>
    </submittedName>
</protein>
<reference evidence="2 3" key="1">
    <citation type="submission" date="2023-03" db="EMBL/GenBank/DDBJ databases">
        <title>High-quality genome of Scylla paramamosain provides insights in environmental adaptation.</title>
        <authorList>
            <person name="Zhang L."/>
        </authorList>
    </citation>
    <scope>NUCLEOTIDE SEQUENCE [LARGE SCALE GENOMIC DNA]</scope>
    <source>
        <strain evidence="2">LZ_2023a</strain>
        <tissue evidence="2">Muscle</tissue>
    </source>
</reference>
<dbReference type="EMBL" id="JARAKH010000023">
    <property type="protein sequence ID" value="KAK8391962.1"/>
    <property type="molecule type" value="Genomic_DNA"/>
</dbReference>
<gene>
    <name evidence="2" type="ORF">O3P69_017522</name>
</gene>
<dbReference type="Proteomes" id="UP001487740">
    <property type="component" value="Unassembled WGS sequence"/>
</dbReference>
<evidence type="ECO:0000313" key="2">
    <source>
        <dbReference type="EMBL" id="KAK8391962.1"/>
    </source>
</evidence>
<sequence length="168" mass="17687">MSLRMTVPGIPPSVDVFISPDAANGQTQLPVHPSASHTQPVLVGTFIRTHFFTQLARHALPDGPPRSTPSLLTATQPGPGTTTSTDTRTPVKPPLTSPSSASPCNQLGTSHSPGRPIKVVTVLPLSRAAHRHVCGPTGTRTNYVGGGELSKSKQEYRDVINMAATKQV</sequence>
<feature type="compositionally biased region" description="Polar residues" evidence="1">
    <location>
        <begin position="97"/>
        <end position="112"/>
    </location>
</feature>